<dbReference type="STRING" id="33033.NW74_03515"/>
<feature type="transmembrane region" description="Helical" evidence="6">
    <location>
        <begin position="36"/>
        <end position="58"/>
    </location>
</feature>
<keyword evidence="5 6" id="KW-0472">Membrane</keyword>
<dbReference type="EMBL" id="JABZRE010000027">
    <property type="protein sequence ID" value="MBF1307412.1"/>
    <property type="molecule type" value="Genomic_DNA"/>
</dbReference>
<evidence type="ECO:0000313" key="12">
    <source>
        <dbReference type="Proteomes" id="UP000031386"/>
    </source>
</evidence>
<dbReference type="KEGG" id="pmic:NW74_03515"/>
<evidence type="ECO:0000313" key="11">
    <source>
        <dbReference type="EMBL" id="WBB30245.1"/>
    </source>
</evidence>
<dbReference type="InterPro" id="IPR004633">
    <property type="entry name" value="NaPi_cotrn-rel/YqeW-like"/>
</dbReference>
<dbReference type="GO" id="GO:0044341">
    <property type="term" value="P:sodium-dependent phosphate transport"/>
    <property type="evidence" value="ECO:0007669"/>
    <property type="project" value="InterPro"/>
</dbReference>
<feature type="transmembrane region" description="Helical" evidence="6">
    <location>
        <begin position="238"/>
        <end position="260"/>
    </location>
</feature>
<dbReference type="Pfam" id="PF01895">
    <property type="entry name" value="PhoU"/>
    <property type="match status" value="2"/>
</dbReference>
<dbReference type="EMBL" id="CP101412">
    <property type="protein sequence ID" value="WBB30245.1"/>
    <property type="molecule type" value="Genomic_DNA"/>
</dbReference>
<gene>
    <name evidence="9" type="ORF">HXM94_06510</name>
    <name evidence="11" type="ORF">NM222_04510</name>
    <name evidence="10" type="ORF">NND69_04475</name>
    <name evidence="8" type="ORF">NW74_03515</name>
</gene>
<feature type="transmembrane region" description="Helical" evidence="6">
    <location>
        <begin position="70"/>
        <end position="89"/>
    </location>
</feature>
<evidence type="ECO:0000313" key="9">
    <source>
        <dbReference type="EMBL" id="MBF1307412.1"/>
    </source>
</evidence>
<evidence type="ECO:0000259" key="7">
    <source>
        <dbReference type="Pfam" id="PF01895"/>
    </source>
</evidence>
<evidence type="ECO:0000313" key="8">
    <source>
        <dbReference type="EMBL" id="AIZ36471.1"/>
    </source>
</evidence>
<feature type="transmembrane region" description="Helical" evidence="6">
    <location>
        <begin position="171"/>
        <end position="194"/>
    </location>
</feature>
<dbReference type="GeneID" id="93384154"/>
<reference evidence="8 12" key="1">
    <citation type="submission" date="2014-10" db="EMBL/GenBank/DDBJ databases">
        <title>Complete genome sequence of Parvimonas micra KCOM 1535 (= ChDC B708).</title>
        <authorList>
            <person name="Kook J.-K."/>
            <person name="Park S.-N."/>
            <person name="Lim Y.K."/>
            <person name="Roh H."/>
        </authorList>
    </citation>
    <scope>NUCLEOTIDE SEQUENCE [LARGE SCALE GENOMIC DNA]</scope>
    <source>
        <strain evidence="8">KCOM 1535</strain>
        <strain evidence="12">KCOM 1535 / ChDC B708</strain>
    </source>
</reference>
<dbReference type="OrthoDB" id="9763003at2"/>
<dbReference type="RefSeq" id="WP_004833449.1">
    <property type="nucleotide sequence ID" value="NZ_BHYQ01000003.1"/>
</dbReference>
<protein>
    <submittedName>
        <fullName evidence="9">Na/Pi cotransporter family protein</fullName>
    </submittedName>
    <submittedName>
        <fullName evidence="8">PhoU family protein</fullName>
    </submittedName>
</protein>
<keyword evidence="2" id="KW-1003">Cell membrane</keyword>
<dbReference type="EMBL" id="JANDZV010000003">
    <property type="protein sequence ID" value="MCZ7407621.1"/>
    <property type="molecule type" value="Genomic_DNA"/>
</dbReference>
<comment type="subcellular location">
    <subcellularLocation>
        <location evidence="1">Cell membrane</location>
        <topology evidence="1">Multi-pass membrane protein</topology>
    </subcellularLocation>
</comment>
<dbReference type="SUPFAM" id="SSF109755">
    <property type="entry name" value="PhoU-like"/>
    <property type="match status" value="1"/>
</dbReference>
<dbReference type="GO" id="GO:0005886">
    <property type="term" value="C:plasma membrane"/>
    <property type="evidence" value="ECO:0007669"/>
    <property type="project" value="UniProtKB-SubCell"/>
</dbReference>
<evidence type="ECO:0000256" key="2">
    <source>
        <dbReference type="ARBA" id="ARBA00022475"/>
    </source>
</evidence>
<organism evidence="8 12">
    <name type="scientific">Parvimonas micra</name>
    <dbReference type="NCBI Taxonomy" id="33033"/>
    <lineage>
        <taxon>Bacteria</taxon>
        <taxon>Bacillati</taxon>
        <taxon>Bacillota</taxon>
        <taxon>Tissierellia</taxon>
        <taxon>Tissierellales</taxon>
        <taxon>Peptoniphilaceae</taxon>
        <taxon>Parvimonas</taxon>
    </lineage>
</organism>
<evidence type="ECO:0000256" key="4">
    <source>
        <dbReference type="ARBA" id="ARBA00022989"/>
    </source>
</evidence>
<feature type="domain" description="PhoU" evidence="7">
    <location>
        <begin position="339"/>
        <end position="425"/>
    </location>
</feature>
<dbReference type="Proteomes" id="UP000031386">
    <property type="component" value="Chromosome"/>
</dbReference>
<dbReference type="Proteomes" id="UP001141458">
    <property type="component" value="Unassembled WGS sequence"/>
</dbReference>
<keyword evidence="4 6" id="KW-1133">Transmembrane helix</keyword>
<evidence type="ECO:0000313" key="10">
    <source>
        <dbReference type="EMBL" id="MCZ7407621.1"/>
    </source>
</evidence>
<accession>A0A0B4S1F2</accession>
<dbReference type="AlphaFoldDB" id="A0A0B4S1F2"/>
<dbReference type="NCBIfam" id="NF037997">
    <property type="entry name" value="Na_Pi_symport"/>
    <property type="match status" value="1"/>
</dbReference>
<feature type="transmembrane region" description="Helical" evidence="6">
    <location>
        <begin position="95"/>
        <end position="120"/>
    </location>
</feature>
<dbReference type="Proteomes" id="UP000758611">
    <property type="component" value="Unassembled WGS sequence"/>
</dbReference>
<dbReference type="GO" id="GO:0005436">
    <property type="term" value="F:sodium:phosphate symporter activity"/>
    <property type="evidence" value="ECO:0007669"/>
    <property type="project" value="InterPro"/>
</dbReference>
<reference evidence="9" key="2">
    <citation type="submission" date="2020-04" db="EMBL/GenBank/DDBJ databases">
        <title>Deep metagenomics examines the oral microbiome during advanced dental caries in children, revealing novel taxa and co-occurrences with host molecules.</title>
        <authorList>
            <person name="Baker J.L."/>
            <person name="Morton J.T."/>
            <person name="Dinis M."/>
            <person name="Alvarez R."/>
            <person name="Tran N.C."/>
            <person name="Knight R."/>
            <person name="Edlund A."/>
        </authorList>
    </citation>
    <scope>NUCLEOTIDE SEQUENCE</scope>
    <source>
        <strain evidence="9">JCVI_23_bin.11</strain>
    </source>
</reference>
<dbReference type="InterPro" id="IPR026022">
    <property type="entry name" value="PhoU_dom"/>
</dbReference>
<dbReference type="NCBIfam" id="TIGR00704">
    <property type="entry name" value="NaPi_cotrn_rel"/>
    <property type="match status" value="1"/>
</dbReference>
<dbReference type="Gene3D" id="1.20.58.220">
    <property type="entry name" value="Phosphate transport system protein phou homolog 2, domain 2"/>
    <property type="match status" value="1"/>
</dbReference>
<dbReference type="Pfam" id="PF02690">
    <property type="entry name" value="Na_Pi_cotrans"/>
    <property type="match status" value="1"/>
</dbReference>
<keyword evidence="3 6" id="KW-0812">Transmembrane</keyword>
<dbReference type="EMBL" id="CP009761">
    <property type="protein sequence ID" value="AIZ36471.1"/>
    <property type="molecule type" value="Genomic_DNA"/>
</dbReference>
<feature type="domain" description="PhoU" evidence="7">
    <location>
        <begin position="448"/>
        <end position="528"/>
    </location>
</feature>
<evidence type="ECO:0000256" key="1">
    <source>
        <dbReference type="ARBA" id="ARBA00004651"/>
    </source>
</evidence>
<dbReference type="PANTHER" id="PTHR10010:SF46">
    <property type="entry name" value="SODIUM-DEPENDENT PHOSPHATE TRANSPORT PROTEIN 2B"/>
    <property type="match status" value="1"/>
</dbReference>
<feature type="transmembrane region" description="Helical" evidence="6">
    <location>
        <begin position="132"/>
        <end position="151"/>
    </location>
</feature>
<dbReference type="InterPro" id="IPR038078">
    <property type="entry name" value="PhoU-like_sf"/>
</dbReference>
<sequence>MSIFISVLGGLGLFLYGMNLMGAGLQKSCGERLKGIIAAITKNKIYAVLVGIFVTMIIQSSSATTIMTIGFVNAGFMTLAQSVGIIIGANVGTTITAQIIAFDISKYAPLVIAVGVFMWMRAKSDRKKDISEILIGFGILFLGMSIMSNGLAPLAKEEWFKEILVKLNNPFIGVLAGLLLTTVLQSSSASIGLLEALGMQGAININQAFGILFGDNIGTTTTAMISSIGASKNAKRAAFIHFLFNLIGTIIFMTILRIPVQYLVEYISPGNVQRQIANAHTFFNIINVLIQLPFSNFLVKISQLVIKGDDVVEERYSEHLDKRFFETPSIAIIQAQKEVSRMGEVVIESLEKTIEAFRTKSSKNIEFVLNREKMINGLEKEIIDYLVPLADKNLSDEEKHKVFVMMYSINDYERIGDHCENIIELIQEIKDENSVFSKTAFDEYDKISSDVMKIVTDTTNAYKDNNLELAKNCINIEEEVDILEETYRRNHMDRINRGICDTNAGVKFLDILSNFERIADHSVNIANYTLGKEL</sequence>
<evidence type="ECO:0000256" key="5">
    <source>
        <dbReference type="ARBA" id="ARBA00023136"/>
    </source>
</evidence>
<evidence type="ECO:0000256" key="6">
    <source>
        <dbReference type="SAM" id="Phobius"/>
    </source>
</evidence>
<dbReference type="InterPro" id="IPR003841">
    <property type="entry name" value="Na/Pi_transpt"/>
</dbReference>
<name>A0A0B4S1F2_9FIRM</name>
<dbReference type="PANTHER" id="PTHR10010">
    <property type="entry name" value="SOLUTE CARRIER FAMILY 34 SODIUM PHOSPHATE , MEMBER 2-RELATED"/>
    <property type="match status" value="1"/>
</dbReference>
<reference evidence="10" key="3">
    <citation type="submission" date="2022-07" db="EMBL/GenBank/DDBJ databases">
        <title>Parvimonas micra travels from the subgingival sulcus of the human oral cavity to the colorectal adenocarcinoma.</title>
        <authorList>
            <person name="Conde-Perez K."/>
            <person name="Buetas E."/>
            <person name="Aja-Macaya P."/>
            <person name="Martin-De Arribas E."/>
            <person name="Iglesias-Corras I."/>
            <person name="Trigo-Tasende N."/>
            <person name="Nasser-Ali M."/>
            <person name="Estevez L.S."/>
            <person name="Rumbo-Feal S."/>
            <person name="Otero-Alen B."/>
            <person name="Noguera J.F."/>
            <person name="Concha A."/>
            <person name="Pardinas-Lopez S."/>
            <person name="Carda-Dieguez M."/>
            <person name="Gomez-Randulfe I."/>
            <person name="Martinez-Lago N."/>
            <person name="Ladra S."/>
            <person name="Aparicio L.A."/>
            <person name="Bou G."/>
            <person name="Mira A."/>
            <person name="Vallejo J.A."/>
            <person name="Poza M."/>
        </authorList>
    </citation>
    <scope>NUCLEOTIDE SEQUENCE</scope>
    <source>
        <strain evidence="11">PM102KC-G-1</strain>
        <strain evidence="10">PM79KC-AC-4</strain>
    </source>
</reference>
<dbReference type="Proteomes" id="UP001210690">
    <property type="component" value="Chromosome"/>
</dbReference>
<proteinExistence type="predicted"/>
<keyword evidence="12" id="KW-1185">Reference proteome</keyword>
<evidence type="ECO:0000256" key="3">
    <source>
        <dbReference type="ARBA" id="ARBA00022692"/>
    </source>
</evidence>